<sequence>MLLQVHAAIAAGLMPITLGPSALAALTAYAHGACGGRLHIVHVSPSAIQAHDFDYAPGGGIMVAASAAKDIDGISLVVLEGANRSPLEASLVPLLQLAEVGLSPFATAPGLRLAASLVNGATTVPVTPQLWSHAVAIQLGPSAPTTQVATLGDVARSSELFAPGDEPKGAIEALLDAWPDCNELRPAMSRFGAALTRFYDEEDRISDALLRGLVLPYVVTALTLEEQAEALANAGDGDGALALALRGLRRRLA</sequence>
<feature type="chain" id="PRO_5017181419" evidence="1">
    <location>
        <begin position="25"/>
        <end position="253"/>
    </location>
</feature>
<accession>A0A3A8JVQ5</accession>
<reference evidence="3" key="1">
    <citation type="submission" date="2018-09" db="EMBL/GenBank/DDBJ databases">
        <authorList>
            <person name="Livingstone P.G."/>
            <person name="Whitworth D.E."/>
        </authorList>
    </citation>
    <scope>NUCLEOTIDE SEQUENCE [LARGE SCALE GENOMIC DNA]</scope>
    <source>
        <strain evidence="3">CA043D</strain>
    </source>
</reference>
<protein>
    <submittedName>
        <fullName evidence="2">Uncharacterized protein</fullName>
    </submittedName>
</protein>
<keyword evidence="1" id="KW-0732">Signal</keyword>
<comment type="caution">
    <text evidence="2">The sequence shown here is derived from an EMBL/GenBank/DDBJ whole genome shotgun (WGS) entry which is preliminary data.</text>
</comment>
<proteinExistence type="predicted"/>
<dbReference type="Proteomes" id="UP000268313">
    <property type="component" value="Unassembled WGS sequence"/>
</dbReference>
<gene>
    <name evidence="2" type="ORF">D7X32_24890</name>
</gene>
<name>A0A3A8JVQ5_9BACT</name>
<dbReference type="AlphaFoldDB" id="A0A3A8JVQ5"/>
<evidence type="ECO:0000313" key="2">
    <source>
        <dbReference type="EMBL" id="RKG99982.1"/>
    </source>
</evidence>
<organism evidence="2 3">
    <name type="scientific">Corallococcus carmarthensis</name>
    <dbReference type="NCBI Taxonomy" id="2316728"/>
    <lineage>
        <taxon>Bacteria</taxon>
        <taxon>Pseudomonadati</taxon>
        <taxon>Myxococcota</taxon>
        <taxon>Myxococcia</taxon>
        <taxon>Myxococcales</taxon>
        <taxon>Cystobacterineae</taxon>
        <taxon>Myxococcaceae</taxon>
        <taxon>Corallococcus</taxon>
    </lineage>
</organism>
<feature type="signal peptide" evidence="1">
    <location>
        <begin position="1"/>
        <end position="24"/>
    </location>
</feature>
<dbReference type="EMBL" id="RAWE01000102">
    <property type="protein sequence ID" value="RKG99982.1"/>
    <property type="molecule type" value="Genomic_DNA"/>
</dbReference>
<evidence type="ECO:0000313" key="3">
    <source>
        <dbReference type="Proteomes" id="UP000268313"/>
    </source>
</evidence>
<evidence type="ECO:0000256" key="1">
    <source>
        <dbReference type="SAM" id="SignalP"/>
    </source>
</evidence>
<keyword evidence="3" id="KW-1185">Reference proteome</keyword>